<keyword evidence="5" id="KW-1185">Reference proteome</keyword>
<dbReference type="Proteomes" id="UP001247754">
    <property type="component" value="Unassembled WGS sequence"/>
</dbReference>
<feature type="compositionally biased region" description="Pro residues" evidence="1">
    <location>
        <begin position="773"/>
        <end position="791"/>
    </location>
</feature>
<name>A0ABU1F6S7_9RHOB</name>
<feature type="chain" id="PRO_5045252527" evidence="2">
    <location>
        <begin position="19"/>
        <end position="826"/>
    </location>
</feature>
<sequence>MRVLAFLLMLTMAAPAFAQMRAMVVVNGDAPTTQARAEPDAPGLVSGLQAAGFGVWAGGDMTTARMRDLLEGVHAEGEPASRILILLAGRFAHSASGNWFLGADADRPGLAGVGGQGIDLAAVMEIAAAAPEGGAVVLLGETAAEVPLAAGLSPGAGALEVPEGVTVIRGPVAPVVAFARDQLLRRGTVPATALASRADLTGEGYLSRQAPFLTVDGYYPPARDTTPAPAPTQAELELRDWNAARAAGTPDAYDRFLTAWPNGAHAAEARLARDRLANDPVRIAERAEAALTLSRDSRRAIQEDLVTLGYNTRGVDGIFGAGTRTAITAWQRASGLPATGYVDSAQIARLRSEAGAVRARQDQRPDERAYWDQTGALGTAAGARAYLDRFPTGLFAATALAILAVLASDRDDDRSDRSDWDRALYYDTVQSYQQYLQQHPRGAFAANARARIAALQGGSDARDHAAWDRARNIDTVAAYRDYLSAWPRGIHAYQARNRIEVLESRDDGARERVAWQRAEQRDTVDAYRAYLADFPRGAHADQARRRIDQLQGGQNDAAREAAAWERAIQRDTVEGYRAYLADWPRGAHVTQARQRIEQLSSQNDTAREQAAWDRARNRDTADAYRAYLADWPRGPHAAEARQRMERLQGEQDAASRETAREQAAWERVDALNTLQGYRGYLAEFPRGVHADTARQRIAVLEQGQQREQQQQDRQQQQRAADRAAWTAARNGDSVAAYEGYLRQFPQGAFAQEAKQRIARLTAATPPREAPGLVPEPRPPQVRGPGRNPDPPAADRPRATPPGQGQPPQADPEQRRLPPVQNEAGGP</sequence>
<dbReference type="RefSeq" id="WP_310456828.1">
    <property type="nucleotide sequence ID" value="NZ_JAVKPH010000007.1"/>
</dbReference>
<evidence type="ECO:0000256" key="1">
    <source>
        <dbReference type="SAM" id="MobiDB-lite"/>
    </source>
</evidence>
<organism evidence="4 5">
    <name type="scientific">Ruixingdingia sedimenti</name>
    <dbReference type="NCBI Taxonomy" id="3073604"/>
    <lineage>
        <taxon>Bacteria</taxon>
        <taxon>Pseudomonadati</taxon>
        <taxon>Pseudomonadota</taxon>
        <taxon>Alphaproteobacteria</taxon>
        <taxon>Rhodobacterales</taxon>
        <taxon>Paracoccaceae</taxon>
        <taxon>Ruixingdingia</taxon>
    </lineage>
</organism>
<dbReference type="InterPro" id="IPR036365">
    <property type="entry name" value="PGBD-like_sf"/>
</dbReference>
<keyword evidence="2" id="KW-0732">Signal</keyword>
<feature type="region of interest" description="Disordered" evidence="1">
    <location>
        <begin position="762"/>
        <end position="826"/>
    </location>
</feature>
<feature type="region of interest" description="Disordered" evidence="1">
    <location>
        <begin position="702"/>
        <end position="725"/>
    </location>
</feature>
<evidence type="ECO:0000259" key="3">
    <source>
        <dbReference type="Pfam" id="PF01471"/>
    </source>
</evidence>
<reference evidence="4 5" key="1">
    <citation type="submission" date="2023-09" db="EMBL/GenBank/DDBJ databases">
        <title>Xinfangfangia sedmenti sp. nov., isolated the sedment.</title>
        <authorList>
            <person name="Xu L."/>
        </authorList>
    </citation>
    <scope>NUCLEOTIDE SEQUENCE [LARGE SCALE GENOMIC DNA]</scope>
    <source>
        <strain evidence="4 5">LG-4</strain>
    </source>
</reference>
<dbReference type="Gene3D" id="1.10.101.10">
    <property type="entry name" value="PGBD-like superfamily/PGBD"/>
    <property type="match status" value="1"/>
</dbReference>
<dbReference type="InterPro" id="IPR036366">
    <property type="entry name" value="PGBDSf"/>
</dbReference>
<evidence type="ECO:0000313" key="5">
    <source>
        <dbReference type="Proteomes" id="UP001247754"/>
    </source>
</evidence>
<feature type="domain" description="Peptidoglycan binding-like" evidence="3">
    <location>
        <begin position="295"/>
        <end position="350"/>
    </location>
</feature>
<dbReference type="Gene3D" id="1.25.40.10">
    <property type="entry name" value="Tetratricopeptide repeat domain"/>
    <property type="match status" value="2"/>
</dbReference>
<feature type="signal peptide" evidence="2">
    <location>
        <begin position="1"/>
        <end position="18"/>
    </location>
</feature>
<gene>
    <name evidence="4" type="ORF">RGD00_08200</name>
</gene>
<protein>
    <submittedName>
        <fullName evidence="4">Peptidoglycan-binding protein</fullName>
    </submittedName>
</protein>
<dbReference type="InterPro" id="IPR002477">
    <property type="entry name" value="Peptidoglycan-bd-like"/>
</dbReference>
<accession>A0ABU1F6S7</accession>
<dbReference type="SUPFAM" id="SSF47090">
    <property type="entry name" value="PGBD-like"/>
    <property type="match status" value="1"/>
</dbReference>
<evidence type="ECO:0000256" key="2">
    <source>
        <dbReference type="SAM" id="SignalP"/>
    </source>
</evidence>
<feature type="compositionally biased region" description="Low complexity" evidence="1">
    <location>
        <begin position="702"/>
        <end position="724"/>
    </location>
</feature>
<evidence type="ECO:0000313" key="4">
    <source>
        <dbReference type="EMBL" id="MDR5652580.1"/>
    </source>
</evidence>
<proteinExistence type="predicted"/>
<comment type="caution">
    <text evidence="4">The sequence shown here is derived from an EMBL/GenBank/DDBJ whole genome shotgun (WGS) entry which is preliminary data.</text>
</comment>
<dbReference type="InterPro" id="IPR011990">
    <property type="entry name" value="TPR-like_helical_dom_sf"/>
</dbReference>
<dbReference type="Pfam" id="PF01471">
    <property type="entry name" value="PG_binding_1"/>
    <property type="match status" value="1"/>
</dbReference>
<dbReference type="EMBL" id="JAVKPH010000007">
    <property type="protein sequence ID" value="MDR5652580.1"/>
    <property type="molecule type" value="Genomic_DNA"/>
</dbReference>